<evidence type="ECO:0000313" key="3">
    <source>
        <dbReference type="Proteomes" id="UP001163798"/>
    </source>
</evidence>
<feature type="chain" id="PRO_5041300545" evidence="1">
    <location>
        <begin position="26"/>
        <end position="164"/>
    </location>
</feature>
<feature type="signal peptide" evidence="1">
    <location>
        <begin position="1"/>
        <end position="25"/>
    </location>
</feature>
<keyword evidence="3" id="KW-1185">Reference proteome</keyword>
<reference evidence="2" key="1">
    <citation type="submission" date="2022-08" db="EMBL/GenBank/DDBJ databases">
        <authorList>
            <consortium name="DOE Joint Genome Institute"/>
            <person name="Min B."/>
            <person name="Riley R."/>
            <person name="Sierra-Patev S."/>
            <person name="Naranjo-Ortiz M."/>
            <person name="Looney B."/>
            <person name="Konkel Z."/>
            <person name="Slot J.C."/>
            <person name="Sakamoto Y."/>
            <person name="Steenwyk J.L."/>
            <person name="Rokas A."/>
            <person name="Carro J."/>
            <person name="Camarero S."/>
            <person name="Ferreira P."/>
            <person name="Molpeceres G."/>
            <person name="Ruiz-Duenas F.J."/>
            <person name="Serrano A."/>
            <person name="Henrissat B."/>
            <person name="Drula E."/>
            <person name="Hughes K.W."/>
            <person name="Mata J.L."/>
            <person name="Ishikawa N.K."/>
            <person name="Vargas-Isla R."/>
            <person name="Ushijima S."/>
            <person name="Smith C.A."/>
            <person name="Ahrendt S."/>
            <person name="Andreopoulos W."/>
            <person name="He G."/>
            <person name="Labutti K."/>
            <person name="Lipzen A."/>
            <person name="Ng V."/>
            <person name="Sandor L."/>
            <person name="Barry K."/>
            <person name="Martinez A.T."/>
            <person name="Xiao Y."/>
            <person name="Gibbons J.G."/>
            <person name="Terashima K."/>
            <person name="Hibbett D.S."/>
            <person name="Grigoriev I.V."/>
        </authorList>
    </citation>
    <scope>NUCLEOTIDE SEQUENCE</scope>
    <source>
        <strain evidence="2">TFB10291</strain>
    </source>
</reference>
<protein>
    <submittedName>
        <fullName evidence="2">Uncharacterized protein</fullName>
    </submittedName>
</protein>
<gene>
    <name evidence="2" type="ORF">GGU10DRAFT_353287</name>
</gene>
<evidence type="ECO:0000313" key="2">
    <source>
        <dbReference type="EMBL" id="KAJ3785973.1"/>
    </source>
</evidence>
<evidence type="ECO:0000256" key="1">
    <source>
        <dbReference type="SAM" id="SignalP"/>
    </source>
</evidence>
<keyword evidence="1" id="KW-0732">Signal</keyword>
<name>A0AA38NM50_9AGAR</name>
<comment type="caution">
    <text evidence="2">The sequence shown here is derived from an EMBL/GenBank/DDBJ whole genome shotgun (WGS) entry which is preliminary data.</text>
</comment>
<proteinExistence type="predicted"/>
<accession>A0AA38NM50</accession>
<dbReference type="AlphaFoldDB" id="A0AA38NM50"/>
<sequence>MLSLTRLLPTLLLLLVSILVVNVTAAPTVNDNKLSSGKQLVSFMLSSTNRLQPLPLEKYDGTWRSPSTLDVGIRIGTNTIPYYASRDSFGGILIERGTNRVTGQPKISRSRSSRWSHLRNGSRWGRTRSNIGLQFGMIFSNFQYSSKSEFLEQGLGEVEHWQRG</sequence>
<dbReference type="EMBL" id="MU793327">
    <property type="protein sequence ID" value="KAJ3785973.1"/>
    <property type="molecule type" value="Genomic_DNA"/>
</dbReference>
<dbReference type="Proteomes" id="UP001163798">
    <property type="component" value="Unassembled WGS sequence"/>
</dbReference>
<organism evidence="2 3">
    <name type="scientific">Lentinula aff. detonsa</name>
    <dbReference type="NCBI Taxonomy" id="2804958"/>
    <lineage>
        <taxon>Eukaryota</taxon>
        <taxon>Fungi</taxon>
        <taxon>Dikarya</taxon>
        <taxon>Basidiomycota</taxon>
        <taxon>Agaricomycotina</taxon>
        <taxon>Agaricomycetes</taxon>
        <taxon>Agaricomycetidae</taxon>
        <taxon>Agaricales</taxon>
        <taxon>Marasmiineae</taxon>
        <taxon>Omphalotaceae</taxon>
        <taxon>Lentinula</taxon>
    </lineage>
</organism>